<accession>A0ABS0L2V3</accession>
<protein>
    <submittedName>
        <fullName evidence="2">Carboxypeptidase-like regulatory domain-containing protein</fullName>
    </submittedName>
</protein>
<organism evidence="2 3">
    <name type="scientific">Hymenobacter guriensis</name>
    <dbReference type="NCBI Taxonomy" id="2793065"/>
    <lineage>
        <taxon>Bacteria</taxon>
        <taxon>Pseudomonadati</taxon>
        <taxon>Bacteroidota</taxon>
        <taxon>Cytophagia</taxon>
        <taxon>Cytophagales</taxon>
        <taxon>Hymenobacteraceae</taxon>
        <taxon>Hymenobacter</taxon>
    </lineage>
</organism>
<name>A0ABS0L2V3_9BACT</name>
<feature type="compositionally biased region" description="Basic and acidic residues" evidence="1">
    <location>
        <begin position="98"/>
        <end position="113"/>
    </location>
</feature>
<evidence type="ECO:0000313" key="3">
    <source>
        <dbReference type="Proteomes" id="UP000601099"/>
    </source>
</evidence>
<dbReference type="SUPFAM" id="SSF49464">
    <property type="entry name" value="Carboxypeptidase regulatory domain-like"/>
    <property type="match status" value="1"/>
</dbReference>
<dbReference type="Gene3D" id="2.60.40.1120">
    <property type="entry name" value="Carboxypeptidase-like, regulatory domain"/>
    <property type="match status" value="1"/>
</dbReference>
<reference evidence="2 3" key="1">
    <citation type="submission" date="2020-11" db="EMBL/GenBank/DDBJ databases">
        <title>Hymenobacter sp.</title>
        <authorList>
            <person name="Kim M.K."/>
        </authorList>
    </citation>
    <scope>NUCLEOTIDE SEQUENCE [LARGE SCALE GENOMIC DNA]</scope>
    <source>
        <strain evidence="2 3">BT594</strain>
    </source>
</reference>
<dbReference type="EMBL" id="JADWYK010000007">
    <property type="protein sequence ID" value="MBG8554456.1"/>
    <property type="molecule type" value="Genomic_DNA"/>
</dbReference>
<feature type="region of interest" description="Disordered" evidence="1">
    <location>
        <begin position="85"/>
        <end position="113"/>
    </location>
</feature>
<keyword evidence="3" id="KW-1185">Reference proteome</keyword>
<evidence type="ECO:0000313" key="2">
    <source>
        <dbReference type="EMBL" id="MBG8554456.1"/>
    </source>
</evidence>
<dbReference type="InterPro" id="IPR008969">
    <property type="entry name" value="CarboxyPept-like_regulatory"/>
</dbReference>
<dbReference type="Proteomes" id="UP000601099">
    <property type="component" value="Unassembled WGS sequence"/>
</dbReference>
<proteinExistence type="predicted"/>
<sequence length="240" mass="25859">MTPATQGRYCGACSKVVVDFTRMSDAELLGFLHRQPATSCGRFTSQQLNRPLVVPAAHKPWRRWLTAVALALGLSEVVASTARAQAPVSQLGQQPEPEGAHGKSRPSDSSDKAFKKVKSTLYGRVVDQETGQGISGVIVMLDDNTAGAQTAADGSFTISVEALGTQKGKTTLRFSSADYESAERPVRLVPGKTHVSVIKLKSRYTGMILGGIGLLQPVSRPTAYQLFRIKLEVLRQTFLT</sequence>
<comment type="caution">
    <text evidence="2">The sequence shown here is derived from an EMBL/GenBank/DDBJ whole genome shotgun (WGS) entry which is preliminary data.</text>
</comment>
<dbReference type="Pfam" id="PF13715">
    <property type="entry name" value="CarbopepD_reg_2"/>
    <property type="match status" value="1"/>
</dbReference>
<dbReference type="RefSeq" id="WP_196955477.1">
    <property type="nucleotide sequence ID" value="NZ_JADWYK010000007.1"/>
</dbReference>
<gene>
    <name evidence="2" type="ORF">I5L79_12920</name>
</gene>
<evidence type="ECO:0000256" key="1">
    <source>
        <dbReference type="SAM" id="MobiDB-lite"/>
    </source>
</evidence>